<proteinExistence type="predicted"/>
<accession>A0ACC0FX72</accession>
<name>A0ACC0FX72_9ERIC</name>
<reference evidence="1 2" key="1">
    <citation type="journal article" date="2022" name="Plant J.">
        <title>Chromosome-level genome of Camellia lanceoleosa provides a valuable resource for understanding genome evolution and self-incompatibility.</title>
        <authorList>
            <person name="Gong W."/>
            <person name="Xiao S."/>
            <person name="Wang L."/>
            <person name="Liao Z."/>
            <person name="Chang Y."/>
            <person name="Mo W."/>
            <person name="Hu G."/>
            <person name="Li W."/>
            <person name="Zhao G."/>
            <person name="Zhu H."/>
            <person name="Hu X."/>
            <person name="Ji K."/>
            <person name="Xiang X."/>
            <person name="Song Q."/>
            <person name="Yuan D."/>
            <person name="Jin S."/>
            <person name="Zhang L."/>
        </authorList>
    </citation>
    <scope>NUCLEOTIDE SEQUENCE [LARGE SCALE GENOMIC DNA]</scope>
    <source>
        <strain evidence="1">SQ_2022a</strain>
    </source>
</reference>
<comment type="caution">
    <text evidence="1">The sequence shown here is derived from an EMBL/GenBank/DDBJ whole genome shotgun (WGS) entry which is preliminary data.</text>
</comment>
<organism evidence="1 2">
    <name type="scientific">Camellia lanceoleosa</name>
    <dbReference type="NCBI Taxonomy" id="1840588"/>
    <lineage>
        <taxon>Eukaryota</taxon>
        <taxon>Viridiplantae</taxon>
        <taxon>Streptophyta</taxon>
        <taxon>Embryophyta</taxon>
        <taxon>Tracheophyta</taxon>
        <taxon>Spermatophyta</taxon>
        <taxon>Magnoliopsida</taxon>
        <taxon>eudicotyledons</taxon>
        <taxon>Gunneridae</taxon>
        <taxon>Pentapetalae</taxon>
        <taxon>asterids</taxon>
        <taxon>Ericales</taxon>
        <taxon>Theaceae</taxon>
        <taxon>Camellia</taxon>
    </lineage>
</organism>
<dbReference type="Proteomes" id="UP001060215">
    <property type="component" value="Chromosome 12"/>
</dbReference>
<keyword evidence="2" id="KW-1185">Reference proteome</keyword>
<dbReference type="EMBL" id="CM045769">
    <property type="protein sequence ID" value="KAI7993164.1"/>
    <property type="molecule type" value="Genomic_DNA"/>
</dbReference>
<sequence length="111" mass="11533">MPKNAMVLTIGASILGQVIGSRAERFRLKAVAEREKATNSGVITGFSSGSGDGITGATHCGTEGMMWDSLPVKASGPISSSANVRTAAFYKNPEFEPGQMGAEALNQKLKS</sequence>
<gene>
    <name evidence="1" type="ORF">LOK49_LG11G01932</name>
</gene>
<evidence type="ECO:0000313" key="2">
    <source>
        <dbReference type="Proteomes" id="UP001060215"/>
    </source>
</evidence>
<evidence type="ECO:0000313" key="1">
    <source>
        <dbReference type="EMBL" id="KAI7993164.1"/>
    </source>
</evidence>
<protein>
    <submittedName>
        <fullName evidence="1">Uncharacterized protein</fullName>
    </submittedName>
</protein>